<evidence type="ECO:0000313" key="9">
    <source>
        <dbReference type="Proteomes" id="UP000785679"/>
    </source>
</evidence>
<sequence>MEPTQKKKSSKKKTLKSIEIESPQKESTPQKEPQPLKDQKSPTVSDQQHKETADQYYDSQDLGLDDDDGGGLSPINLPQEDLQDDEEDYVDEEERQLADVERMYSICSSGKQTQVQQTELYGFFAWIMTAASFFGYQFWAYVPEHILQSLGIHYIPNKYMAVAIPAWLGMSAWCILMLYLSHSMMHTHSKESYFTMQDRHSALAHPRDIDGGPTIQGKIDKTSMISRMNLGDIRNRTPAQVLNIDPYRKIPDCVELPITVVNNVLYANYGLQ</sequence>
<dbReference type="GO" id="GO:0006506">
    <property type="term" value="P:GPI anchor biosynthetic process"/>
    <property type="evidence" value="ECO:0007669"/>
    <property type="project" value="TreeGrafter"/>
</dbReference>
<reference evidence="8" key="1">
    <citation type="submission" date="2019-06" db="EMBL/GenBank/DDBJ databases">
        <authorList>
            <person name="Zheng W."/>
        </authorList>
    </citation>
    <scope>NUCLEOTIDE SEQUENCE</scope>
    <source>
        <strain evidence="8">QDHG01</strain>
    </source>
</reference>
<proteinExistence type="predicted"/>
<dbReference type="AlphaFoldDB" id="A0A8J8SZ27"/>
<dbReference type="PANTHER" id="PTHR46346:SF1">
    <property type="entry name" value="PHOSPHATIDYLINOSITOL N-ACETYLGLUCOSAMINYLTRANSFERASE SUBUNIT P"/>
    <property type="match status" value="1"/>
</dbReference>
<name>A0A8J8SZ27_HALGN</name>
<feature type="domain" description="PIG-P" evidence="7">
    <location>
        <begin position="118"/>
        <end position="266"/>
    </location>
</feature>
<keyword evidence="3 6" id="KW-1133">Transmembrane helix</keyword>
<gene>
    <name evidence="8" type="ORF">FGO68_gene12275</name>
</gene>
<evidence type="ECO:0000256" key="3">
    <source>
        <dbReference type="ARBA" id="ARBA00022989"/>
    </source>
</evidence>
<feature type="region of interest" description="Disordered" evidence="5">
    <location>
        <begin position="1"/>
        <end position="87"/>
    </location>
</feature>
<comment type="caution">
    <text evidence="8">The sequence shown here is derived from an EMBL/GenBank/DDBJ whole genome shotgun (WGS) entry which is preliminary data.</text>
</comment>
<dbReference type="OrthoDB" id="690928at2759"/>
<evidence type="ECO:0000259" key="7">
    <source>
        <dbReference type="Pfam" id="PF08510"/>
    </source>
</evidence>
<protein>
    <recommendedName>
        <fullName evidence="7">PIG-P domain-containing protein</fullName>
    </recommendedName>
</protein>
<keyword evidence="9" id="KW-1185">Reference proteome</keyword>
<dbReference type="GO" id="GO:0005783">
    <property type="term" value="C:endoplasmic reticulum"/>
    <property type="evidence" value="ECO:0007669"/>
    <property type="project" value="TreeGrafter"/>
</dbReference>
<dbReference type="InterPro" id="IPR052263">
    <property type="entry name" value="GPI_Anchor_Biosynth"/>
</dbReference>
<feature type="transmembrane region" description="Helical" evidence="6">
    <location>
        <begin position="159"/>
        <end position="180"/>
    </location>
</feature>
<evidence type="ECO:0000256" key="1">
    <source>
        <dbReference type="ARBA" id="ARBA00004141"/>
    </source>
</evidence>
<evidence type="ECO:0000313" key="8">
    <source>
        <dbReference type="EMBL" id="TNV76157.1"/>
    </source>
</evidence>
<keyword evidence="2 6" id="KW-0812">Transmembrane</keyword>
<organism evidence="8 9">
    <name type="scientific">Halteria grandinella</name>
    <dbReference type="NCBI Taxonomy" id="5974"/>
    <lineage>
        <taxon>Eukaryota</taxon>
        <taxon>Sar</taxon>
        <taxon>Alveolata</taxon>
        <taxon>Ciliophora</taxon>
        <taxon>Intramacronucleata</taxon>
        <taxon>Spirotrichea</taxon>
        <taxon>Stichotrichia</taxon>
        <taxon>Sporadotrichida</taxon>
        <taxon>Halteriidae</taxon>
        <taxon>Halteria</taxon>
    </lineage>
</organism>
<evidence type="ECO:0000256" key="5">
    <source>
        <dbReference type="SAM" id="MobiDB-lite"/>
    </source>
</evidence>
<comment type="subcellular location">
    <subcellularLocation>
        <location evidence="1">Membrane</location>
        <topology evidence="1">Multi-pass membrane protein</topology>
    </subcellularLocation>
</comment>
<dbReference type="InterPro" id="IPR013717">
    <property type="entry name" value="PIG-P"/>
</dbReference>
<dbReference type="Proteomes" id="UP000785679">
    <property type="component" value="Unassembled WGS sequence"/>
</dbReference>
<keyword evidence="4 6" id="KW-0472">Membrane</keyword>
<dbReference type="GO" id="GO:0016020">
    <property type="term" value="C:membrane"/>
    <property type="evidence" value="ECO:0007669"/>
    <property type="project" value="UniProtKB-SubCell"/>
</dbReference>
<feature type="compositionally biased region" description="Basic residues" evidence="5">
    <location>
        <begin position="1"/>
        <end position="15"/>
    </location>
</feature>
<dbReference type="PANTHER" id="PTHR46346">
    <property type="entry name" value="PHOSPHATIDYLINOSITOL N-ACETYLGLUCOSAMINYLTRANSFERASE SUBUNIT P"/>
    <property type="match status" value="1"/>
</dbReference>
<dbReference type="EMBL" id="RRYP01014083">
    <property type="protein sequence ID" value="TNV76157.1"/>
    <property type="molecule type" value="Genomic_DNA"/>
</dbReference>
<evidence type="ECO:0000256" key="2">
    <source>
        <dbReference type="ARBA" id="ARBA00022692"/>
    </source>
</evidence>
<feature type="transmembrane region" description="Helical" evidence="6">
    <location>
        <begin position="120"/>
        <end position="139"/>
    </location>
</feature>
<dbReference type="Pfam" id="PF08510">
    <property type="entry name" value="PIG-P"/>
    <property type="match status" value="1"/>
</dbReference>
<evidence type="ECO:0000256" key="6">
    <source>
        <dbReference type="SAM" id="Phobius"/>
    </source>
</evidence>
<accession>A0A8J8SZ27</accession>
<evidence type="ECO:0000256" key="4">
    <source>
        <dbReference type="ARBA" id="ARBA00023136"/>
    </source>
</evidence>